<evidence type="ECO:0000313" key="1">
    <source>
        <dbReference type="EMBL" id="HGB30983.1"/>
    </source>
</evidence>
<name>A0A7C3SN92_9BACT</name>
<accession>A0A7C3SN92</accession>
<gene>
    <name evidence="1" type="ORF">ENV35_03805</name>
</gene>
<reference evidence="1" key="1">
    <citation type="journal article" date="2020" name="mSystems">
        <title>Genome- and Community-Level Interaction Insights into Carbon Utilization and Element Cycling Functions of Hydrothermarchaeota in Hydrothermal Sediment.</title>
        <authorList>
            <person name="Zhou Z."/>
            <person name="Liu Y."/>
            <person name="Xu W."/>
            <person name="Pan J."/>
            <person name="Luo Z.H."/>
            <person name="Li M."/>
        </authorList>
    </citation>
    <scope>NUCLEOTIDE SEQUENCE [LARGE SCALE GENOMIC DNA]</scope>
    <source>
        <strain evidence="1">SpSt-751</strain>
    </source>
</reference>
<proteinExistence type="predicted"/>
<comment type="caution">
    <text evidence="1">The sequence shown here is derived from an EMBL/GenBank/DDBJ whole genome shotgun (WGS) entry which is preliminary data.</text>
</comment>
<dbReference type="EMBL" id="DTGA01000091">
    <property type="protein sequence ID" value="HGB30983.1"/>
    <property type="molecule type" value="Genomic_DNA"/>
</dbReference>
<dbReference type="AlphaFoldDB" id="A0A7C3SN92"/>
<protein>
    <submittedName>
        <fullName evidence="1">Uncharacterized protein</fullName>
    </submittedName>
</protein>
<sequence length="288" mass="31594">MGLETVRFKVVSNFNQPIPLVTIRIFDSSDNFVTYAVTDDSGIAETTLDGNSDGISYILRLFKVGVAFETNRIKVYSPPVSPGNSFKIIGNTEAVNSPTDPRLCRCYGFLRKGDGSMFKADIRFHLISPDIVDGCGLFGRDFTVIGNSNGYFSIDLFRGGTYLVQISNDTFRSITVPDLPTANIADVIYPVISQVTYDPEPPYNLGVGEVLEITPSITLSSGLSYSWTPDEVVWRSLDPTIVYVETGKTIMLRGIKTGSTQVKIDVKDTGIRKIPDTIIGDLFNVNVS</sequence>
<organism evidence="1">
    <name type="scientific">Dictyoglomus turgidum</name>
    <dbReference type="NCBI Taxonomy" id="513050"/>
    <lineage>
        <taxon>Bacteria</taxon>
        <taxon>Pseudomonadati</taxon>
        <taxon>Dictyoglomota</taxon>
        <taxon>Dictyoglomia</taxon>
        <taxon>Dictyoglomales</taxon>
        <taxon>Dictyoglomaceae</taxon>
        <taxon>Dictyoglomus</taxon>
    </lineage>
</organism>